<feature type="transmembrane region" description="Helical" evidence="1">
    <location>
        <begin position="71"/>
        <end position="97"/>
    </location>
</feature>
<feature type="transmembrane region" description="Helical" evidence="1">
    <location>
        <begin position="128"/>
        <end position="151"/>
    </location>
</feature>
<keyword evidence="3" id="KW-1185">Reference proteome</keyword>
<feature type="transmembrane region" description="Helical" evidence="1">
    <location>
        <begin position="32"/>
        <end position="50"/>
    </location>
</feature>
<feature type="transmembrane region" description="Helical" evidence="1">
    <location>
        <begin position="163"/>
        <end position="182"/>
    </location>
</feature>
<dbReference type="PANTHER" id="PTHR32251">
    <property type="entry name" value="3-OXO-5-ALPHA-STEROID 4-DEHYDROGENASE"/>
    <property type="match status" value="1"/>
</dbReference>
<accession>A0AAU9IWU3</accession>
<keyword evidence="1" id="KW-1133">Transmembrane helix</keyword>
<gene>
    <name evidence="2" type="ORF">BSTOLATCC_MIC20621</name>
</gene>
<evidence type="ECO:0000313" key="3">
    <source>
        <dbReference type="Proteomes" id="UP001162131"/>
    </source>
</evidence>
<dbReference type="EMBL" id="CAJZBQ010000020">
    <property type="protein sequence ID" value="CAG9318138.1"/>
    <property type="molecule type" value="Genomic_DNA"/>
</dbReference>
<protein>
    <recommendedName>
        <fullName evidence="4">Steroid 5-alpha reductase C-terminal domain-containing protein</fullName>
    </recommendedName>
</protein>
<evidence type="ECO:0000256" key="1">
    <source>
        <dbReference type="SAM" id="Phobius"/>
    </source>
</evidence>
<feature type="transmembrane region" description="Helical" evidence="1">
    <location>
        <begin position="7"/>
        <end position="26"/>
    </location>
</feature>
<dbReference type="GO" id="GO:0016020">
    <property type="term" value="C:membrane"/>
    <property type="evidence" value="ECO:0007669"/>
    <property type="project" value="TreeGrafter"/>
</dbReference>
<dbReference type="Gene3D" id="1.20.120.1630">
    <property type="match status" value="1"/>
</dbReference>
<dbReference type="Pfam" id="PF06966">
    <property type="entry name" value="DUF1295"/>
    <property type="match status" value="1"/>
</dbReference>
<keyword evidence="1" id="KW-0812">Transmembrane</keyword>
<organism evidence="2 3">
    <name type="scientific">Blepharisma stoltei</name>
    <dbReference type="NCBI Taxonomy" id="1481888"/>
    <lineage>
        <taxon>Eukaryota</taxon>
        <taxon>Sar</taxon>
        <taxon>Alveolata</taxon>
        <taxon>Ciliophora</taxon>
        <taxon>Postciliodesmatophora</taxon>
        <taxon>Heterotrichea</taxon>
        <taxon>Heterotrichida</taxon>
        <taxon>Blepharismidae</taxon>
        <taxon>Blepharisma</taxon>
    </lineage>
</organism>
<dbReference type="AlphaFoldDB" id="A0AAU9IWU3"/>
<name>A0AAU9IWU3_9CILI</name>
<dbReference type="PANTHER" id="PTHR32251:SF23">
    <property type="entry name" value="3-OXO-5-ALPHA-STEROID 4-DEHYDROGENASE (DUF1295)"/>
    <property type="match status" value="1"/>
</dbReference>
<evidence type="ECO:0008006" key="4">
    <source>
        <dbReference type="Google" id="ProtNLM"/>
    </source>
</evidence>
<comment type="caution">
    <text evidence="2">The sequence shown here is derived from an EMBL/GenBank/DDBJ whole genome shotgun (WGS) entry which is preliminary data.</text>
</comment>
<dbReference type="Proteomes" id="UP001162131">
    <property type="component" value="Unassembled WGS sequence"/>
</dbReference>
<reference evidence="2" key="1">
    <citation type="submission" date="2021-09" db="EMBL/GenBank/DDBJ databases">
        <authorList>
            <consortium name="AG Swart"/>
            <person name="Singh M."/>
            <person name="Singh A."/>
            <person name="Seah K."/>
            <person name="Emmerich C."/>
        </authorList>
    </citation>
    <scope>NUCLEOTIDE SEQUENCE</scope>
    <source>
        <strain evidence="2">ATCC30299</strain>
    </source>
</reference>
<dbReference type="InterPro" id="IPR010721">
    <property type="entry name" value="UstE-like"/>
</dbReference>
<keyword evidence="1" id="KW-0472">Membrane</keyword>
<dbReference type="PROSITE" id="PS50244">
    <property type="entry name" value="S5A_REDUCTASE"/>
    <property type="match status" value="1"/>
</dbReference>
<proteinExistence type="predicted"/>
<evidence type="ECO:0000313" key="2">
    <source>
        <dbReference type="EMBL" id="CAG9318138.1"/>
    </source>
</evidence>
<sequence>MMDIPKPANPVTTLLPFILPFFLLMWRLPYHSPVEATFCVYIFIVFYAFLKSLWIKNHSVADEMWSIMPVYYAYIFAATSGSARSKIMFSLVAAWAIRMSYNFYRKGGYKGLEDHRWGKLRETIRNPILWQLFNFFFICVTQNALLLFICLPGYFAPNDSLNLIDIVATLLNLGFLLLESIADNQQWNFQKEKQRLISEKKELTKEFKNGFLSRGLFRYSRHPNFFGEIGIWWSFYLFTQSFNLSIIGPISLTLLFQGSSNFTEKISASKYPEYKVYQKITSKIIPWFPQKWQE</sequence>